<dbReference type="RefSeq" id="WP_066978793.1">
    <property type="nucleotide sequence ID" value="NZ_LUUI01000076.1"/>
</dbReference>
<dbReference type="OrthoDB" id="5570760at2"/>
<gene>
    <name evidence="3" type="ORF">A1359_04170</name>
</gene>
<evidence type="ECO:0008006" key="5">
    <source>
        <dbReference type="Google" id="ProtNLM"/>
    </source>
</evidence>
<reference evidence="3 4" key="1">
    <citation type="submission" date="2016-03" db="EMBL/GenBank/DDBJ databases">
        <authorList>
            <person name="Ploux O."/>
        </authorList>
    </citation>
    <scope>NUCLEOTIDE SEQUENCE [LARGE SCALE GENOMIC DNA]</scope>
    <source>
        <strain evidence="3 4">R-45370</strain>
    </source>
</reference>
<evidence type="ECO:0000313" key="4">
    <source>
        <dbReference type="Proteomes" id="UP000078476"/>
    </source>
</evidence>
<keyword evidence="2" id="KW-0732">Signal</keyword>
<protein>
    <recommendedName>
        <fullName evidence="5">PEP-CTERM sorting domain-containing protein</fullName>
    </recommendedName>
</protein>
<evidence type="ECO:0000313" key="3">
    <source>
        <dbReference type="EMBL" id="OAI18771.1"/>
    </source>
</evidence>
<feature type="signal peptide" evidence="2">
    <location>
        <begin position="1"/>
        <end position="26"/>
    </location>
</feature>
<feature type="chain" id="PRO_5008069285" description="PEP-CTERM sorting domain-containing protein" evidence="2">
    <location>
        <begin position="27"/>
        <end position="221"/>
    </location>
</feature>
<keyword evidence="1" id="KW-0812">Transmembrane</keyword>
<feature type="transmembrane region" description="Helical" evidence="1">
    <location>
        <begin position="199"/>
        <end position="217"/>
    </location>
</feature>
<sequence>MKKLFSLNVFGISLVLAGSLVSNSNAATVWTNWESATLGTNGTAIGSLGNVSITYNGQLLNNTNISGNSTLWNPLTTYIGGSVDASPAVVGDILTLNQSPGIITFSSTVTNPLIAFWSLGQPGIPASFEFNATPVVQAGGPNSIYGGSSITVTGNSVLGSEGNGIVLFEGEFKTIAWTNTYENYYGITVGTAKPVPVPAGAWLFFTGMASLIGITKFRRKC</sequence>
<keyword evidence="4" id="KW-1185">Reference proteome</keyword>
<proteinExistence type="predicted"/>
<accession>A0A177NLN1</accession>
<comment type="caution">
    <text evidence="3">The sequence shown here is derived from an EMBL/GenBank/DDBJ whole genome shotgun (WGS) entry which is preliminary data.</text>
</comment>
<name>A0A177NLN1_9GAMM</name>
<dbReference type="AlphaFoldDB" id="A0A177NLN1"/>
<evidence type="ECO:0000256" key="1">
    <source>
        <dbReference type="SAM" id="Phobius"/>
    </source>
</evidence>
<organism evidence="3 4">
    <name type="scientific">Methylomonas lenta</name>
    <dbReference type="NCBI Taxonomy" id="980561"/>
    <lineage>
        <taxon>Bacteria</taxon>
        <taxon>Pseudomonadati</taxon>
        <taxon>Pseudomonadota</taxon>
        <taxon>Gammaproteobacteria</taxon>
        <taxon>Methylococcales</taxon>
        <taxon>Methylococcaceae</taxon>
        <taxon>Methylomonas</taxon>
    </lineage>
</organism>
<dbReference type="Proteomes" id="UP000078476">
    <property type="component" value="Unassembled WGS sequence"/>
</dbReference>
<keyword evidence="1" id="KW-1133">Transmembrane helix</keyword>
<evidence type="ECO:0000256" key="2">
    <source>
        <dbReference type="SAM" id="SignalP"/>
    </source>
</evidence>
<dbReference type="EMBL" id="LUUI01000076">
    <property type="protein sequence ID" value="OAI18771.1"/>
    <property type="molecule type" value="Genomic_DNA"/>
</dbReference>
<keyword evidence="1" id="KW-0472">Membrane</keyword>